<dbReference type="Proteomes" id="UP000051952">
    <property type="component" value="Unassembled WGS sequence"/>
</dbReference>
<gene>
    <name evidence="1" type="ORF">BSAL_20170</name>
</gene>
<name>A0A0S4JCI6_BODSA</name>
<sequence length="911" mass="102953">MLRRSLFRLQLPSPSSAFNIGLQSVFNVFHVPGEPETPIKSVNKYIELHALVVAPLNKDISLFEWGKYRYNLENNKNAPLEDRNLEALCEAVAPQLDEFNRHPRLESAITQNELHYLKSMKGIDTLLDYRKKRDTIRHESRVVKRLDEYKIAIDELFAWLDPEVLDFKLRRSQDPDDADDTYAQHLSKNMPPLTHHHPYYDEEKKLKTAMLGSEYRTIADNLLKNSFPDNDLREYNPIQCLIAPPLHGKSLVLAQVVASVASYRVNKKMSLNAVAITFNGDTPLTDTETSTIDHVKCEFWGRVVYAWYLAMRSKEVPNFVVTPLIEFSDFQNKSFFRCMSFNVAKAVAQSLGLGRVLIAANELSRLTDRIELWDNANKKVAAMSTMTAMYGNRWSLLGSGFTHKNFVTIDRLTTRLTFKTILKPLTITTRSQFKLMRDFVDSKHKIFTPALRSLFEIVKNVPGYMGVWVQMLDQGEKPVRSLTDLDLPFVKSVIPELQAEPALFSGYWRAMANGNKCCDVDTASDVMTNLEKLRVIVVLPGTNNAGYGVSHRFLSPVVLAHTSLDAACEYTVIKRAIDKLACVEWTEKNKGESLECIVETSLALHATYVNDPISKAQGMTPVTLEALIKRLCGKSHIRVLATKNRVRERVDVTFPTNGLNTNVRDIKAFPSVDCRTHTDARSNLRNKAPRSERDERFQEAIEALKARDVAVLRPALSNNMGCDRTMVCRLGKTNNVALLIFETKYFTATSAMLAEIGSAKAVEKNDAEKKAIDTLVPLLDYVRYFNAPKKSLKKPKEESIKIRRVCFVYCNTAVRSDDAALTTQNTNADGNTVPCSVNGDTAAKQSKKEASELKKNPYNVDGNKFADTKCKLHTITQELAAEGCTTSLHTVWTEEEWLNLLDSFYFVVPDE</sequence>
<proteinExistence type="predicted"/>
<accession>A0A0S4JCI6</accession>
<evidence type="ECO:0000313" key="2">
    <source>
        <dbReference type="Proteomes" id="UP000051952"/>
    </source>
</evidence>
<protein>
    <submittedName>
        <fullName evidence="1">Uncharacterized protein</fullName>
    </submittedName>
</protein>
<organism evidence="1 2">
    <name type="scientific">Bodo saltans</name>
    <name type="common">Flagellated protozoan</name>
    <dbReference type="NCBI Taxonomy" id="75058"/>
    <lineage>
        <taxon>Eukaryota</taxon>
        <taxon>Discoba</taxon>
        <taxon>Euglenozoa</taxon>
        <taxon>Kinetoplastea</taxon>
        <taxon>Metakinetoplastina</taxon>
        <taxon>Eubodonida</taxon>
        <taxon>Bodonidae</taxon>
        <taxon>Bodo</taxon>
    </lineage>
</organism>
<dbReference type="AlphaFoldDB" id="A0A0S4JCI6"/>
<evidence type="ECO:0000313" key="1">
    <source>
        <dbReference type="EMBL" id="CUG89266.1"/>
    </source>
</evidence>
<dbReference type="EMBL" id="CYKH01001717">
    <property type="protein sequence ID" value="CUG89266.1"/>
    <property type="molecule type" value="Genomic_DNA"/>
</dbReference>
<dbReference type="VEuPathDB" id="TriTrypDB:BSAL_20170"/>
<reference evidence="2" key="1">
    <citation type="submission" date="2015-09" db="EMBL/GenBank/DDBJ databases">
        <authorList>
            <consortium name="Pathogen Informatics"/>
        </authorList>
    </citation>
    <scope>NUCLEOTIDE SEQUENCE [LARGE SCALE GENOMIC DNA]</scope>
    <source>
        <strain evidence="2">Lake Konstanz</strain>
    </source>
</reference>
<keyword evidence="2" id="KW-1185">Reference proteome</keyword>